<reference evidence="2 3" key="1">
    <citation type="submission" date="2018-05" db="EMBL/GenBank/DDBJ databases">
        <title>Genomic Encyclopedia of Type Strains, Phase IV (KMG-IV): sequencing the most valuable type-strain genomes for metagenomic binning, comparative biology and taxonomic classification.</title>
        <authorList>
            <person name="Goeker M."/>
        </authorList>
    </citation>
    <scope>NUCLEOTIDE SEQUENCE [LARGE SCALE GENOMIC DNA]</scope>
    <source>
        <strain evidence="2 3">DSM 26006</strain>
    </source>
</reference>
<evidence type="ECO:0000313" key="2">
    <source>
        <dbReference type="EMBL" id="PWW44623.1"/>
    </source>
</evidence>
<keyword evidence="3" id="KW-1185">Reference proteome</keyword>
<organism evidence="2 3">
    <name type="scientific">Melaminivora alkalimesophila</name>
    <dbReference type="NCBI Taxonomy" id="1165852"/>
    <lineage>
        <taxon>Bacteria</taxon>
        <taxon>Pseudomonadati</taxon>
        <taxon>Pseudomonadota</taxon>
        <taxon>Betaproteobacteria</taxon>
        <taxon>Burkholderiales</taxon>
        <taxon>Comamonadaceae</taxon>
        <taxon>Melaminivora</taxon>
    </lineage>
</organism>
<dbReference type="EMBL" id="QGUB01000007">
    <property type="protein sequence ID" value="PWW44623.1"/>
    <property type="molecule type" value="Genomic_DNA"/>
</dbReference>
<dbReference type="RefSeq" id="WP_019374654.1">
    <property type="nucleotide sequence ID" value="NZ_ALEE01000598.1"/>
</dbReference>
<sequence length="83" mass="9122">MTEQRHARIRGTVHYREGDGPQLQIPEGLVELHPSPDSMTLSWTTSDGSAGQAALTPEQYRQYLEDGSIVPEDDGGKAGRTDR</sequence>
<accession>A0A317RDK7</accession>
<dbReference type="Proteomes" id="UP000246483">
    <property type="component" value="Unassembled WGS sequence"/>
</dbReference>
<name>A0A317RDK7_9BURK</name>
<comment type="caution">
    <text evidence="2">The sequence shown here is derived from an EMBL/GenBank/DDBJ whole genome shotgun (WGS) entry which is preliminary data.</text>
</comment>
<evidence type="ECO:0000256" key="1">
    <source>
        <dbReference type="SAM" id="MobiDB-lite"/>
    </source>
</evidence>
<feature type="region of interest" description="Disordered" evidence="1">
    <location>
        <begin position="1"/>
        <end position="22"/>
    </location>
</feature>
<proteinExistence type="predicted"/>
<dbReference type="OrthoDB" id="9153806at2"/>
<gene>
    <name evidence="2" type="ORF">DFR36_10789</name>
</gene>
<evidence type="ECO:0000313" key="3">
    <source>
        <dbReference type="Proteomes" id="UP000246483"/>
    </source>
</evidence>
<dbReference type="AlphaFoldDB" id="A0A317RDK7"/>
<protein>
    <submittedName>
        <fullName evidence="2">Uncharacterized protein</fullName>
    </submittedName>
</protein>